<dbReference type="GO" id="GO:0005524">
    <property type="term" value="F:ATP binding"/>
    <property type="evidence" value="ECO:0007669"/>
    <property type="project" value="UniProtKB-UniRule"/>
</dbReference>
<dbReference type="GO" id="GO:0016887">
    <property type="term" value="F:ATP hydrolysis activity"/>
    <property type="evidence" value="ECO:0007669"/>
    <property type="project" value="RHEA"/>
</dbReference>
<feature type="region of interest" description="Disordered" evidence="17">
    <location>
        <begin position="866"/>
        <end position="885"/>
    </location>
</feature>
<feature type="binding site" evidence="15">
    <location>
        <position position="1069"/>
    </location>
    <ligand>
        <name>Mg(2+)</name>
        <dbReference type="ChEBI" id="CHEBI:18420"/>
    </ligand>
</feature>
<dbReference type="EC" id="5.6.2.4" evidence="15"/>
<feature type="region of interest" description="Nuclease activity, interacts with RecD and RecA" evidence="15">
    <location>
        <begin position="893"/>
        <end position="1182"/>
    </location>
</feature>
<comment type="similarity">
    <text evidence="15">Belongs to the helicase family. UvrD subfamily.</text>
</comment>
<evidence type="ECO:0000259" key="19">
    <source>
        <dbReference type="PROSITE" id="PS51217"/>
    </source>
</evidence>
<dbReference type="SUPFAM" id="SSF52980">
    <property type="entry name" value="Restriction endonuclease-like"/>
    <property type="match status" value="1"/>
</dbReference>
<dbReference type="PANTHER" id="PTHR11070">
    <property type="entry name" value="UVRD / RECB / PCRA DNA HELICASE FAMILY MEMBER"/>
    <property type="match status" value="1"/>
</dbReference>
<dbReference type="SUPFAM" id="SSF52540">
    <property type="entry name" value="P-loop containing nucleoside triphosphate hydrolases"/>
    <property type="match status" value="1"/>
</dbReference>
<evidence type="ECO:0000256" key="11">
    <source>
        <dbReference type="ARBA" id="ARBA00023204"/>
    </source>
</evidence>
<protein>
    <recommendedName>
        <fullName evidence="15">RecBCD enzyme subunit RecB</fullName>
        <ecNumber evidence="15">3.1.11.5</ecNumber>
        <ecNumber evidence="15">5.6.2.4</ecNumber>
    </recommendedName>
    <alternativeName>
        <fullName evidence="15">DNA 3'-5' helicase subunit RecB</fullName>
    </alternativeName>
    <alternativeName>
        <fullName evidence="15">Exonuclease V subunit RecB</fullName>
        <shortName evidence="15">ExoV subunit RecB</shortName>
    </alternativeName>
    <alternativeName>
        <fullName evidence="15">Helicase/nuclease RecBCD subunit RecB</fullName>
    </alternativeName>
</protein>
<comment type="catalytic activity">
    <reaction evidence="13 15">
        <text>Couples ATP hydrolysis with the unwinding of duplex DNA by translocating in the 3'-5' direction.</text>
        <dbReference type="EC" id="5.6.2.4"/>
    </reaction>
</comment>
<dbReference type="GO" id="GO:0005829">
    <property type="term" value="C:cytosol"/>
    <property type="evidence" value="ECO:0007669"/>
    <property type="project" value="TreeGrafter"/>
</dbReference>
<evidence type="ECO:0000256" key="17">
    <source>
        <dbReference type="SAM" id="MobiDB-lite"/>
    </source>
</evidence>
<dbReference type="Gene3D" id="1.10.486.10">
    <property type="entry name" value="PCRA, domain 4"/>
    <property type="match status" value="1"/>
</dbReference>
<dbReference type="Proteomes" id="UP000199420">
    <property type="component" value="Unassembled WGS sequence"/>
</dbReference>
<comment type="domain">
    <text evidence="15">The N-terminal DNA-binding domain is a ssDNA-dependent ATPase and has ATP-dependent 3'-5' helicase function. This domain interacts with RecC.</text>
</comment>
<comment type="catalytic activity">
    <reaction evidence="14 15">
        <text>ATP + H2O = ADP + phosphate + H(+)</text>
        <dbReference type="Rhea" id="RHEA:13065"/>
        <dbReference type="ChEBI" id="CHEBI:15377"/>
        <dbReference type="ChEBI" id="CHEBI:15378"/>
        <dbReference type="ChEBI" id="CHEBI:30616"/>
        <dbReference type="ChEBI" id="CHEBI:43474"/>
        <dbReference type="ChEBI" id="CHEBI:456216"/>
        <dbReference type="EC" id="5.6.2.4"/>
    </reaction>
</comment>
<dbReference type="PROSITE" id="PS51198">
    <property type="entry name" value="UVRD_HELICASE_ATP_BIND"/>
    <property type="match status" value="1"/>
</dbReference>
<keyword evidence="12 15" id="KW-0413">Isomerase</keyword>
<dbReference type="EC" id="3.1.11.5" evidence="15"/>
<keyword evidence="11 15" id="KW-0234">DNA repair</keyword>
<dbReference type="Pfam" id="PF12705">
    <property type="entry name" value="PDDEXK_1"/>
    <property type="match status" value="1"/>
</dbReference>
<dbReference type="PANTHER" id="PTHR11070:SF23">
    <property type="entry name" value="RECBCD ENZYME SUBUNIT RECB"/>
    <property type="match status" value="1"/>
</dbReference>
<dbReference type="Pfam" id="PF13361">
    <property type="entry name" value="UvrD_C"/>
    <property type="match status" value="1"/>
</dbReference>
<dbReference type="InterPro" id="IPR011335">
    <property type="entry name" value="Restrct_endonuc-II-like"/>
</dbReference>
<keyword evidence="5 15" id="KW-0378">Hydrolase</keyword>
<dbReference type="InterPro" id="IPR004586">
    <property type="entry name" value="RecB"/>
</dbReference>
<accession>A0A1H6RYE1</accession>
<dbReference type="InterPro" id="IPR038726">
    <property type="entry name" value="PDDEXK_AddAB-type"/>
</dbReference>
<comment type="cofactor">
    <cofactor evidence="15">
        <name>Mg(2+)</name>
        <dbReference type="ChEBI" id="CHEBI:18420"/>
    </cofactor>
    <text evidence="15">Binds 1 Mg(2+) ion per subunit.</text>
</comment>
<evidence type="ECO:0000256" key="13">
    <source>
        <dbReference type="ARBA" id="ARBA00034617"/>
    </source>
</evidence>
<keyword evidence="3 15" id="KW-0547">Nucleotide-binding</keyword>
<sequence>MSPTVARDWTALDLASPGRTLIEASAGTGKTWTISVLYLRLLLEHALSPAQIVVTTFTDAAAQELRERLRARLAWAEDQALARPSESRADAPADLAWLHARWRTDAAQAGRDRLRLRLALADLDRAPVTTLHGLCKRILGDYPFESGASLQAGELVSAEALLDEWAEDLWRQLQQGAAAPPPVAPASLTELRKLLRAYLRPGVELWVPSEDELAQLTTVSKAAELEAFADRPGIWAKTPKKGDDVTSLKNALRALASWMRDRDKLPSQTHLDYLAKPEKFLDPAQASALVDDPALILAAKACRMLGYAQYADHVHAWQGWLAQVDAWRAERLAARGQLTFDELIARVGGALGRLDRRLAERLFAQWPIALVDEFQDTDAQQYAILDAIYRDRDGAARGRLVMIGDPKQAIYRFRGGDIQAYLAAADAADEVLRLGVNQRSASGLVEATNQFYALVGKTLGRAPDTPIRYEEVHAAGRRDHAPLSIDGVPLAQPLQLHFNVDVPESAPARRRAALEACAAQIASMLGDGRHRIGEAPLAPGDIAVLLPGNADITALRALLQRYRVPCVGAGRSSVFDLPAARELHVLLHAVEHASDEGAVRAALATRLYGLTYSALKALREQPDAWLAYEQQFAAWRARWQREGVLAVVRALIEHAAPRLLAGEDGERALTDLRHLGELLQAQAEATPGPAQLLDWLARQRDGEDAGGDAAEERQLRIETDAHRVRLLTLHASKGLEFPVVFLPLMWNHCRNDRDTDVAIHEPLCGRRVVGFGKAAKAQYDAEGQDERYRVLYVALTRAVHACHVYAMPPDRLAKANAKEPQKDPERAPLDASIERLLQRLEAGDDLATIAPRLAWSAEGWPWHASSLPQVQDDAPTRQAHPLPPARPMAQVYSFSNLTRGVHAGALEDQAASDESAPVPVGDALAVSALHSAPHPELLAMAGVRGADVGNAMHAMFELRTIGQPMDVQKDLIDRCLREFGVRLEEAGREAFVARLARRLQANLDTPLLPGLRLGTLPAERQLAEMEFHYTLDDTSMAALREACTALGEPALVPFASSGHLRGRMTGKIDLIFEHDGRYRVLDYKSNYLGEHVEDYLPSALAVAMDAHHYRFQALLYTVALDRMLRQRLPRYSREQHLGEAIYLFVRAVGLGADAGVWRHRFDDALIEAVDNVLAGRELEVVA</sequence>
<keyword evidence="2 15" id="KW-0479">Metal-binding</keyword>
<feature type="binding site" evidence="15">
    <location>
        <position position="1082"/>
    </location>
    <ligand>
        <name>Mg(2+)</name>
        <dbReference type="ChEBI" id="CHEBI:18420"/>
    </ligand>
</feature>
<evidence type="ECO:0000256" key="7">
    <source>
        <dbReference type="ARBA" id="ARBA00022839"/>
    </source>
</evidence>
<feature type="binding site" evidence="16">
    <location>
        <begin position="24"/>
        <end position="31"/>
    </location>
    <ligand>
        <name>ATP</name>
        <dbReference type="ChEBI" id="CHEBI:30616"/>
    </ligand>
</feature>
<evidence type="ECO:0000256" key="5">
    <source>
        <dbReference type="ARBA" id="ARBA00022801"/>
    </source>
</evidence>
<evidence type="ECO:0000313" key="21">
    <source>
        <dbReference type="Proteomes" id="UP000199420"/>
    </source>
</evidence>
<organism evidence="20 21">
    <name type="scientific">Frateuria terrea</name>
    <dbReference type="NCBI Taxonomy" id="529704"/>
    <lineage>
        <taxon>Bacteria</taxon>
        <taxon>Pseudomonadati</taxon>
        <taxon>Pseudomonadota</taxon>
        <taxon>Gammaproteobacteria</taxon>
        <taxon>Lysobacterales</taxon>
        <taxon>Rhodanobacteraceae</taxon>
        <taxon>Frateuria</taxon>
    </lineage>
</organism>
<evidence type="ECO:0000259" key="18">
    <source>
        <dbReference type="PROSITE" id="PS51198"/>
    </source>
</evidence>
<dbReference type="GO" id="GO:0008854">
    <property type="term" value="F:exodeoxyribonuclease V activity"/>
    <property type="evidence" value="ECO:0007669"/>
    <property type="project" value="UniProtKB-EC"/>
</dbReference>
<feature type="active site" description="For nuclease activity" evidence="15">
    <location>
        <position position="1082"/>
    </location>
</feature>
<gene>
    <name evidence="15" type="primary">recB</name>
    <name evidence="20" type="ORF">SAMN04487997_1183</name>
</gene>
<evidence type="ECO:0000256" key="15">
    <source>
        <dbReference type="HAMAP-Rule" id="MF_01485"/>
    </source>
</evidence>
<keyword evidence="21" id="KW-1185">Reference proteome</keyword>
<name>A0A1H6RYE1_9GAMM</name>
<evidence type="ECO:0000256" key="6">
    <source>
        <dbReference type="ARBA" id="ARBA00022806"/>
    </source>
</evidence>
<evidence type="ECO:0000256" key="8">
    <source>
        <dbReference type="ARBA" id="ARBA00022840"/>
    </source>
</evidence>
<keyword evidence="4 15" id="KW-0227">DNA damage</keyword>
<evidence type="ECO:0000256" key="3">
    <source>
        <dbReference type="ARBA" id="ARBA00022741"/>
    </source>
</evidence>
<comment type="miscellaneous">
    <text evidence="15">In the RecBCD complex, RecB has a slow 3'-5' helicase, an exonuclease activity and loads RecA onto ssDNA, RecD has a fast 5'-3' helicase activity, while RecC stimulates the ATPase and processivity of the RecB helicase and contributes to recognition of the Chi site.</text>
</comment>
<keyword evidence="6 15" id="KW-0347">Helicase</keyword>
<dbReference type="InterPro" id="IPR014016">
    <property type="entry name" value="UvrD-like_ATP-bd"/>
</dbReference>
<proteinExistence type="inferred from homology"/>
<comment type="subunit">
    <text evidence="15">Heterotrimer of RecB, RecC and RecD. All subunits contribute to DNA-binding. Interacts with RecA.</text>
</comment>
<dbReference type="InterPro" id="IPR027417">
    <property type="entry name" value="P-loop_NTPase"/>
</dbReference>
<dbReference type="GO" id="GO:0009338">
    <property type="term" value="C:exodeoxyribonuclease V complex"/>
    <property type="evidence" value="ECO:0007669"/>
    <property type="project" value="TreeGrafter"/>
</dbReference>
<dbReference type="InterPro" id="IPR000212">
    <property type="entry name" value="DNA_helicase_UvrD/REP"/>
</dbReference>
<dbReference type="GO" id="GO:0000724">
    <property type="term" value="P:double-strand break repair via homologous recombination"/>
    <property type="evidence" value="ECO:0007669"/>
    <property type="project" value="UniProtKB-UniRule"/>
</dbReference>
<feature type="domain" description="UvrD-like helicase C-terminal" evidence="19">
    <location>
        <begin position="475"/>
        <end position="734"/>
    </location>
</feature>
<comment type="catalytic activity">
    <reaction evidence="15">
        <text>Exonucleolytic cleavage (in the presence of ATP) in either 5'- to 3'- or 3'- to 5'-direction to yield 5'-phosphooligonucleotides.</text>
        <dbReference type="EC" id="3.1.11.5"/>
    </reaction>
</comment>
<evidence type="ECO:0000256" key="2">
    <source>
        <dbReference type="ARBA" id="ARBA00022723"/>
    </source>
</evidence>
<comment type="function">
    <text evidence="15">A helicase/nuclease that prepares dsDNA breaks (DSB) for recombinational DNA repair. Binds to DSBs and unwinds DNA via a highly rapid and processive ATP-dependent bidirectional helicase activity. Unwinds dsDNA until it encounters a Chi (crossover hotspot instigator) sequence from the 3' direction. Cuts ssDNA a few nucleotides 3' to the Chi site. The properties and activities of the enzyme are changed at Chi. The Chi-altered holoenzyme produces a long 3'-ssDNA overhang and facilitates RecA-binding to the ssDNA for homologous DNA recombination and repair. Holoenzyme degrades any linearized DNA that is unable to undergo homologous recombination. In the holoenzyme this subunit contributes ATPase, 3'-5' helicase, exonuclease activity and loads RecA onto ssDNA.</text>
</comment>
<dbReference type="Gene3D" id="1.10.3170.10">
    <property type="entry name" value="Recbcd, chain B, domain 2"/>
    <property type="match status" value="1"/>
</dbReference>
<dbReference type="GO" id="GO:0003677">
    <property type="term" value="F:DNA binding"/>
    <property type="evidence" value="ECO:0007669"/>
    <property type="project" value="UniProtKB-UniRule"/>
</dbReference>
<keyword evidence="1 15" id="KW-0540">Nuclease</keyword>
<dbReference type="Pfam" id="PF00580">
    <property type="entry name" value="UvrD-helicase"/>
    <property type="match status" value="1"/>
</dbReference>
<dbReference type="AlphaFoldDB" id="A0A1H6RYE1"/>
<dbReference type="HAMAP" id="MF_01485">
    <property type="entry name" value="RecB"/>
    <property type="match status" value="1"/>
</dbReference>
<keyword evidence="8 15" id="KW-0067">ATP-binding</keyword>
<evidence type="ECO:0000256" key="1">
    <source>
        <dbReference type="ARBA" id="ARBA00022722"/>
    </source>
</evidence>
<evidence type="ECO:0000313" key="20">
    <source>
        <dbReference type="EMBL" id="SEI60978.1"/>
    </source>
</evidence>
<evidence type="ECO:0000256" key="12">
    <source>
        <dbReference type="ARBA" id="ARBA00023235"/>
    </source>
</evidence>
<dbReference type="GO" id="GO:0000287">
    <property type="term" value="F:magnesium ion binding"/>
    <property type="evidence" value="ECO:0007669"/>
    <property type="project" value="UniProtKB-UniRule"/>
</dbReference>
<keyword evidence="10 15" id="KW-0238">DNA-binding</keyword>
<dbReference type="STRING" id="529704.SAMN02927913_1098"/>
<evidence type="ECO:0000256" key="4">
    <source>
        <dbReference type="ARBA" id="ARBA00022763"/>
    </source>
</evidence>
<feature type="region of interest" description="DNA-binding and helicase activity, interacts with RecC" evidence="15">
    <location>
        <begin position="1"/>
        <end position="864"/>
    </location>
</feature>
<evidence type="ECO:0000256" key="16">
    <source>
        <dbReference type="PROSITE-ProRule" id="PRU00560"/>
    </source>
</evidence>
<dbReference type="CDD" id="cd22352">
    <property type="entry name" value="RecB_C-like"/>
    <property type="match status" value="1"/>
</dbReference>
<feature type="domain" description="UvrD-like helicase ATP-binding" evidence="18">
    <location>
        <begin position="3"/>
        <end position="441"/>
    </location>
</feature>
<evidence type="ECO:0000256" key="9">
    <source>
        <dbReference type="ARBA" id="ARBA00022842"/>
    </source>
</evidence>
<dbReference type="PROSITE" id="PS51217">
    <property type="entry name" value="UVRD_HELICASE_CTER"/>
    <property type="match status" value="1"/>
</dbReference>
<evidence type="ECO:0000256" key="14">
    <source>
        <dbReference type="ARBA" id="ARBA00048988"/>
    </source>
</evidence>
<reference evidence="20 21" key="1">
    <citation type="submission" date="2016-10" db="EMBL/GenBank/DDBJ databases">
        <authorList>
            <person name="de Groot N.N."/>
        </authorList>
    </citation>
    <scope>NUCLEOTIDE SEQUENCE [LARGE SCALE GENOMIC DNA]</scope>
    <source>
        <strain evidence="20 21">DSM 26515</strain>
    </source>
</reference>
<dbReference type="RefSeq" id="WP_091334640.1">
    <property type="nucleotide sequence ID" value="NZ_FNYC01000002.1"/>
</dbReference>
<dbReference type="GO" id="GO:0043138">
    <property type="term" value="F:3'-5' DNA helicase activity"/>
    <property type="evidence" value="ECO:0007669"/>
    <property type="project" value="UniProtKB-UniRule"/>
</dbReference>
<dbReference type="EMBL" id="FNYC01000002">
    <property type="protein sequence ID" value="SEI60978.1"/>
    <property type="molecule type" value="Genomic_DNA"/>
</dbReference>
<evidence type="ECO:0000256" key="10">
    <source>
        <dbReference type="ARBA" id="ARBA00023125"/>
    </source>
</evidence>
<dbReference type="InterPro" id="IPR014017">
    <property type="entry name" value="DNA_helicase_UvrD-like_C"/>
</dbReference>
<dbReference type="InterPro" id="IPR011604">
    <property type="entry name" value="PDDEXK-like_dom_sf"/>
</dbReference>
<dbReference type="Gene3D" id="3.90.320.10">
    <property type="match status" value="1"/>
</dbReference>
<dbReference type="Gene3D" id="3.40.50.300">
    <property type="entry name" value="P-loop containing nucleotide triphosphate hydrolases"/>
    <property type="match status" value="2"/>
</dbReference>
<comment type="domain">
    <text evidence="15">The C-terminal domain has nuclease activity and interacts with RecD. It interacts with RecA, facilitating its loading onto ssDNA.</text>
</comment>
<feature type="binding site" evidence="15">
    <location>
        <position position="953"/>
    </location>
    <ligand>
        <name>Mg(2+)</name>
        <dbReference type="ChEBI" id="CHEBI:18420"/>
    </ligand>
</feature>
<keyword evidence="9 15" id="KW-0460">Magnesium</keyword>
<keyword evidence="7 15" id="KW-0269">Exonuclease</keyword>